<dbReference type="InterPro" id="IPR000055">
    <property type="entry name" value="Restrct_endonuc_typeI_TRD"/>
</dbReference>
<keyword evidence="7" id="KW-1185">Reference proteome</keyword>
<feature type="region of interest" description="Disordered" evidence="4">
    <location>
        <begin position="302"/>
        <end position="323"/>
    </location>
</feature>
<comment type="similarity">
    <text evidence="1">Belongs to the type-I restriction system S methylase family.</text>
</comment>
<dbReference type="Gene3D" id="3.90.220.20">
    <property type="entry name" value="DNA methylase specificity domains"/>
    <property type="match status" value="2"/>
</dbReference>
<protein>
    <recommendedName>
        <fullName evidence="5">Type I restriction modification DNA specificity domain-containing protein</fullName>
    </recommendedName>
</protein>
<organism evidence="6 7">
    <name type="scientific">Rariglobus hedericola</name>
    <dbReference type="NCBI Taxonomy" id="2597822"/>
    <lineage>
        <taxon>Bacteria</taxon>
        <taxon>Pseudomonadati</taxon>
        <taxon>Verrucomicrobiota</taxon>
        <taxon>Opitutia</taxon>
        <taxon>Opitutales</taxon>
        <taxon>Opitutaceae</taxon>
        <taxon>Rariglobus</taxon>
    </lineage>
</organism>
<dbReference type="EMBL" id="VMBG01000001">
    <property type="protein sequence ID" value="TSJ79718.1"/>
    <property type="molecule type" value="Genomic_DNA"/>
</dbReference>
<evidence type="ECO:0000256" key="1">
    <source>
        <dbReference type="ARBA" id="ARBA00010923"/>
    </source>
</evidence>
<dbReference type="SUPFAM" id="SSF116734">
    <property type="entry name" value="DNA methylase specificity domain"/>
    <property type="match status" value="1"/>
</dbReference>
<dbReference type="InterPro" id="IPR044946">
    <property type="entry name" value="Restrct_endonuc_typeI_TRD_sf"/>
</dbReference>
<dbReference type="GO" id="GO:0003677">
    <property type="term" value="F:DNA binding"/>
    <property type="evidence" value="ECO:0007669"/>
    <property type="project" value="UniProtKB-KW"/>
</dbReference>
<comment type="caution">
    <text evidence="6">The sequence shown here is derived from an EMBL/GenBank/DDBJ whole genome shotgun (WGS) entry which is preliminary data.</text>
</comment>
<evidence type="ECO:0000256" key="3">
    <source>
        <dbReference type="ARBA" id="ARBA00023125"/>
    </source>
</evidence>
<evidence type="ECO:0000256" key="4">
    <source>
        <dbReference type="SAM" id="MobiDB-lite"/>
    </source>
</evidence>
<feature type="domain" description="Type I restriction modification DNA specificity" evidence="5">
    <location>
        <begin position="163"/>
        <end position="277"/>
    </location>
</feature>
<keyword evidence="2" id="KW-0680">Restriction system</keyword>
<dbReference type="InterPro" id="IPR051212">
    <property type="entry name" value="Type-I_RE_S_subunit"/>
</dbReference>
<evidence type="ECO:0000259" key="5">
    <source>
        <dbReference type="Pfam" id="PF01420"/>
    </source>
</evidence>
<dbReference type="Pfam" id="PF01420">
    <property type="entry name" value="Methylase_S"/>
    <property type="match status" value="1"/>
</dbReference>
<sequence length="323" mass="35535">MALCDRLALQQQERETRHAALARASLSRFAAAPTPASLNFIFHPSYHVSPADLRKAILTLAVQGKLVLQDPNDEPAEKLLARLARDHTPEQSRNQASPLPPVPVDALQYEVPESWAWARFRDVAIIASNLVKPDEFLAFTHLAPDNIEKGNGVLLPCRTVREDEVISSNHRFFPGQIVYSKIRPNLAKVVVVDFEGLCSADMYPIDALIDASYLWRYMLSASFLAQAVKTDTRVAMPKINQTELNAIAVPVPPLAEQRRIVAKVEQLMALVDALEQHLAASRSTAGNLLSYLVAELTGTPRNGKVSKPAVSGTGRRGRPRKSA</sequence>
<evidence type="ECO:0000313" key="7">
    <source>
        <dbReference type="Proteomes" id="UP000315648"/>
    </source>
</evidence>
<evidence type="ECO:0000313" key="6">
    <source>
        <dbReference type="EMBL" id="TSJ79718.1"/>
    </source>
</evidence>
<dbReference type="AlphaFoldDB" id="A0A556QSV1"/>
<dbReference type="PANTHER" id="PTHR43140:SF1">
    <property type="entry name" value="TYPE I RESTRICTION ENZYME ECOKI SPECIFICITY SUBUNIT"/>
    <property type="match status" value="1"/>
</dbReference>
<accession>A0A556QSV1</accession>
<name>A0A556QSV1_9BACT</name>
<keyword evidence="3" id="KW-0238">DNA-binding</keyword>
<dbReference type="OrthoDB" id="190342at2"/>
<dbReference type="Proteomes" id="UP000315648">
    <property type="component" value="Unassembled WGS sequence"/>
</dbReference>
<dbReference type="GO" id="GO:0009307">
    <property type="term" value="P:DNA restriction-modification system"/>
    <property type="evidence" value="ECO:0007669"/>
    <property type="project" value="UniProtKB-KW"/>
</dbReference>
<reference evidence="6 7" key="1">
    <citation type="submission" date="2019-07" db="EMBL/GenBank/DDBJ databases">
        <title>Description of 53C-WASEF.</title>
        <authorList>
            <person name="Pitt A."/>
            <person name="Hahn M.W."/>
        </authorList>
    </citation>
    <scope>NUCLEOTIDE SEQUENCE [LARGE SCALE GENOMIC DNA]</scope>
    <source>
        <strain evidence="6 7">53C-WASEF</strain>
    </source>
</reference>
<gene>
    <name evidence="6" type="ORF">FPL22_03935</name>
</gene>
<proteinExistence type="inferred from homology"/>
<evidence type="ECO:0000256" key="2">
    <source>
        <dbReference type="ARBA" id="ARBA00022747"/>
    </source>
</evidence>
<dbReference type="PANTHER" id="PTHR43140">
    <property type="entry name" value="TYPE-1 RESTRICTION ENZYME ECOKI SPECIFICITY PROTEIN"/>
    <property type="match status" value="1"/>
</dbReference>